<dbReference type="Proteomes" id="UP001365128">
    <property type="component" value="Unassembled WGS sequence"/>
</dbReference>
<reference evidence="1 2" key="1">
    <citation type="submission" date="2024-04" db="EMBL/GenBank/DDBJ databases">
        <title>Phyllosticta paracitricarpa is synonymous to the EU quarantine fungus P. citricarpa based on phylogenomic analyses.</title>
        <authorList>
            <consortium name="Lawrence Berkeley National Laboratory"/>
            <person name="Van Ingen-Buijs V.A."/>
            <person name="Van Westerhoven A.C."/>
            <person name="Haridas S."/>
            <person name="Skiadas P."/>
            <person name="Martin F."/>
            <person name="Groenewald J.Z."/>
            <person name="Crous P.W."/>
            <person name="Seidl M.F."/>
        </authorList>
    </citation>
    <scope>NUCLEOTIDE SEQUENCE [LARGE SCALE GENOMIC DNA]</scope>
    <source>
        <strain evidence="1 2">CBS 122670</strain>
    </source>
</reference>
<evidence type="ECO:0000313" key="2">
    <source>
        <dbReference type="Proteomes" id="UP001365128"/>
    </source>
</evidence>
<organism evidence="1 2">
    <name type="scientific">Phyllosticta citricarpa</name>
    <dbReference type="NCBI Taxonomy" id="55181"/>
    <lineage>
        <taxon>Eukaryota</taxon>
        <taxon>Fungi</taxon>
        <taxon>Dikarya</taxon>
        <taxon>Ascomycota</taxon>
        <taxon>Pezizomycotina</taxon>
        <taxon>Dothideomycetes</taxon>
        <taxon>Dothideomycetes incertae sedis</taxon>
        <taxon>Botryosphaeriales</taxon>
        <taxon>Phyllostictaceae</taxon>
        <taxon>Phyllosticta</taxon>
    </lineage>
</organism>
<protein>
    <recommendedName>
        <fullName evidence="3">Secreted protein</fullName>
    </recommendedName>
</protein>
<dbReference type="EMBL" id="JBBPDW010000067">
    <property type="protein sequence ID" value="KAK7529724.1"/>
    <property type="molecule type" value="Genomic_DNA"/>
</dbReference>
<proteinExistence type="predicted"/>
<accession>A0ABR1L3A6</accession>
<keyword evidence="2" id="KW-1185">Reference proteome</keyword>
<comment type="caution">
    <text evidence="1">The sequence shown here is derived from an EMBL/GenBank/DDBJ whole genome shotgun (WGS) entry which is preliminary data.</text>
</comment>
<evidence type="ECO:0000313" key="1">
    <source>
        <dbReference type="EMBL" id="KAK7529724.1"/>
    </source>
</evidence>
<name>A0ABR1L3A6_9PEZI</name>
<evidence type="ECO:0008006" key="3">
    <source>
        <dbReference type="Google" id="ProtNLM"/>
    </source>
</evidence>
<sequence>MYVFACTHACISPCFCQCLCRPCMALRMLHVACCWLAGWTDGWMSVCHCVSVFIFPARRQPRPVSMHRRHGFRKSSGGGGGCEATPFVFAPAYVTLRMYVCTNYTAPFPRRPISMKLLSDRWSDAKH</sequence>
<gene>
    <name evidence="1" type="ORF">IWX46DRAFT_412887</name>
</gene>